<keyword evidence="3" id="KW-1185">Reference proteome</keyword>
<accession>A0A437QW00</accession>
<evidence type="ECO:0000259" key="1">
    <source>
        <dbReference type="Pfam" id="PF07238"/>
    </source>
</evidence>
<dbReference type="Pfam" id="PF07238">
    <property type="entry name" value="PilZ"/>
    <property type="match status" value="1"/>
</dbReference>
<dbReference type="AlphaFoldDB" id="A0A437QW00"/>
<organism evidence="2 3">
    <name type="scientific">Hwanghaeella grinnelliae</name>
    <dbReference type="NCBI Taxonomy" id="2500179"/>
    <lineage>
        <taxon>Bacteria</taxon>
        <taxon>Pseudomonadati</taxon>
        <taxon>Pseudomonadota</taxon>
        <taxon>Alphaproteobacteria</taxon>
        <taxon>Rhodospirillales</taxon>
        <taxon>Rhodospirillaceae</taxon>
        <taxon>Hwanghaeella</taxon>
    </lineage>
</organism>
<name>A0A437QW00_9PROT</name>
<dbReference type="SUPFAM" id="SSF141371">
    <property type="entry name" value="PilZ domain-like"/>
    <property type="match status" value="1"/>
</dbReference>
<dbReference type="RefSeq" id="WP_127764022.1">
    <property type="nucleotide sequence ID" value="NZ_SADE01000001.1"/>
</dbReference>
<gene>
    <name evidence="2" type="ORF">EOI86_05070</name>
</gene>
<sequence length="119" mass="13220">MLRLFRKSKKDRRKDTRHLCHGCFVAHNGVQHPVRDISLGGLFIQSGKDRLAKNAVLSVDLILPTATGQRVLATHLKVVRSTAAGAGCAFTRLEYTTLMSIRQFVLRKHDGQDQTPLSA</sequence>
<feature type="domain" description="PilZ" evidence="1">
    <location>
        <begin position="12"/>
        <end position="106"/>
    </location>
</feature>
<dbReference type="EMBL" id="SADE01000001">
    <property type="protein sequence ID" value="RVU38649.1"/>
    <property type="molecule type" value="Genomic_DNA"/>
</dbReference>
<reference evidence="3" key="1">
    <citation type="submission" date="2019-01" db="EMBL/GenBank/DDBJ databases">
        <title>Gri0909 isolated from a small marine red alga.</title>
        <authorList>
            <person name="Kim J."/>
            <person name="Jeong S.E."/>
            <person name="Jeon C.O."/>
        </authorList>
    </citation>
    <scope>NUCLEOTIDE SEQUENCE [LARGE SCALE GENOMIC DNA]</scope>
    <source>
        <strain evidence="3">Gri0909</strain>
    </source>
</reference>
<dbReference type="InterPro" id="IPR009875">
    <property type="entry name" value="PilZ_domain"/>
</dbReference>
<evidence type="ECO:0000313" key="3">
    <source>
        <dbReference type="Proteomes" id="UP000287447"/>
    </source>
</evidence>
<dbReference type="Gene3D" id="2.40.10.220">
    <property type="entry name" value="predicted glycosyltransferase like domains"/>
    <property type="match status" value="1"/>
</dbReference>
<protein>
    <submittedName>
        <fullName evidence="2">PilZ domain-containing protein</fullName>
    </submittedName>
</protein>
<dbReference type="Proteomes" id="UP000287447">
    <property type="component" value="Unassembled WGS sequence"/>
</dbReference>
<dbReference type="GO" id="GO:0035438">
    <property type="term" value="F:cyclic-di-GMP binding"/>
    <property type="evidence" value="ECO:0007669"/>
    <property type="project" value="InterPro"/>
</dbReference>
<evidence type="ECO:0000313" key="2">
    <source>
        <dbReference type="EMBL" id="RVU38649.1"/>
    </source>
</evidence>
<proteinExistence type="predicted"/>
<comment type="caution">
    <text evidence="2">The sequence shown here is derived from an EMBL/GenBank/DDBJ whole genome shotgun (WGS) entry which is preliminary data.</text>
</comment>